<keyword evidence="3" id="KW-0012">Acyltransferase</keyword>
<proteinExistence type="predicted"/>
<dbReference type="InterPro" id="IPR052901">
    <property type="entry name" value="Bact_TGase-like"/>
</dbReference>
<dbReference type="SUPFAM" id="SSF54001">
    <property type="entry name" value="Cysteine proteinases"/>
    <property type="match status" value="1"/>
</dbReference>
<evidence type="ECO:0000259" key="2">
    <source>
        <dbReference type="SMART" id="SM00460"/>
    </source>
</evidence>
<dbReference type="PANTHER" id="PTHR42736:SF1">
    <property type="entry name" value="PROTEIN-GLUTAMINE GAMMA-GLUTAMYLTRANSFERASE"/>
    <property type="match status" value="1"/>
</dbReference>
<sequence length="694" mass="78456">MVKSPSEPQEMLTQQRIAAIGLVSVQAITLGALMNAPGLAGFAVLLALVNFPVARRGRLVSIPSKHWTAFVGVLFFLKYSFAPREFAFRYAFLMTELAYEVATFCLVVELISLYRSQNRTRLPVNFLAFSVVGMIFTGNVRLSPVRRLIMLVFVQLFLVFWTWFATSSRRQIRSTSTQNSWFRTGVIATLLVLAMAVGTVCSVALHRNERRLEDLISKFLELNQEGPARAGFSGRGSLGDITNWKRSQENELALRIHSSTMPGYLRGKVFDYFERDRWSVTEQARRLFQSEIPEEMTLENESDQLYLPRGEITGPFSEMKIWPVDGNTAGHCFGTLDTVGLVCRAYSVFIDRNGILTRPDDDMISPHMLFRQPSRTPSRRLVSSDFLQLPDSVDERLFSVAETLFEGQSRPGEKIRSVKEFFLENFQYQLGFNAPQGEDRLGYFVSEKVPAHCEFFATATAVLLRMGGVPARYVTGYLAQEKNSIDGQWNARRKDAHAWVEAYDADLGRWVIVESTPAEGVPSPTSISVWTQRREAFNHYVRTMQEAARRGHYASLAMMFVKPILWGIAGLVALSAIGVALQRLLSASLRRSTKNEVVTALSQERTRMDLFLAKYGLIRSPSETLLAFANRIEADSSVVNRKRVAEWYRHYSTFRYRPRQPEGDLSALRSEGEHIVASGMAKSATLKSEVENDR</sequence>
<evidence type="ECO:0000256" key="1">
    <source>
        <dbReference type="SAM" id="Phobius"/>
    </source>
</evidence>
<feature type="domain" description="Transglutaminase-like" evidence="2">
    <location>
        <begin position="445"/>
        <end position="517"/>
    </location>
</feature>
<name>A0A5C5X782_9PLAN</name>
<dbReference type="Gene3D" id="3.10.620.30">
    <property type="match status" value="1"/>
</dbReference>
<feature type="transmembrane region" description="Helical" evidence="1">
    <location>
        <begin position="122"/>
        <end position="142"/>
    </location>
</feature>
<dbReference type="InterPro" id="IPR038765">
    <property type="entry name" value="Papain-like_cys_pep_sf"/>
</dbReference>
<feature type="transmembrane region" description="Helical" evidence="1">
    <location>
        <begin position="186"/>
        <end position="205"/>
    </location>
</feature>
<feature type="transmembrane region" description="Helical" evidence="1">
    <location>
        <begin position="564"/>
        <end position="585"/>
    </location>
</feature>
<keyword evidence="3" id="KW-0808">Transferase</keyword>
<keyword evidence="1" id="KW-0812">Transmembrane</keyword>
<keyword evidence="1" id="KW-1133">Transmembrane helix</keyword>
<dbReference type="RefSeq" id="WP_146508057.1">
    <property type="nucleotide sequence ID" value="NZ_SIHI01000001.1"/>
</dbReference>
<keyword evidence="1" id="KW-0472">Membrane</keyword>
<evidence type="ECO:0000313" key="4">
    <source>
        <dbReference type="Proteomes" id="UP000317243"/>
    </source>
</evidence>
<dbReference type="InterPro" id="IPR021878">
    <property type="entry name" value="TgpA_N"/>
</dbReference>
<protein>
    <submittedName>
        <fullName evidence="3">Protein-glutamine gamma-glutamyltransferase</fullName>
        <ecNumber evidence="3">2.3.2.13</ecNumber>
    </submittedName>
</protein>
<feature type="transmembrane region" description="Helical" evidence="1">
    <location>
        <begin position="88"/>
        <end position="110"/>
    </location>
</feature>
<dbReference type="EC" id="2.3.2.13" evidence="3"/>
<dbReference type="Pfam" id="PF11992">
    <property type="entry name" value="TgpA_N"/>
    <property type="match status" value="1"/>
</dbReference>
<feature type="transmembrane region" description="Helical" evidence="1">
    <location>
        <begin position="32"/>
        <end position="54"/>
    </location>
</feature>
<gene>
    <name evidence="3" type="primary">tgpA_2</name>
    <name evidence="3" type="ORF">KOR42_13430</name>
</gene>
<dbReference type="Proteomes" id="UP000317243">
    <property type="component" value="Unassembled WGS sequence"/>
</dbReference>
<reference evidence="3 4" key="1">
    <citation type="submission" date="2019-02" db="EMBL/GenBank/DDBJ databases">
        <title>Deep-cultivation of Planctomycetes and their phenomic and genomic characterization uncovers novel biology.</title>
        <authorList>
            <person name="Wiegand S."/>
            <person name="Jogler M."/>
            <person name="Boedeker C."/>
            <person name="Pinto D."/>
            <person name="Vollmers J."/>
            <person name="Rivas-Marin E."/>
            <person name="Kohn T."/>
            <person name="Peeters S.H."/>
            <person name="Heuer A."/>
            <person name="Rast P."/>
            <person name="Oberbeckmann S."/>
            <person name="Bunk B."/>
            <person name="Jeske O."/>
            <person name="Meyerdierks A."/>
            <person name="Storesund J.E."/>
            <person name="Kallscheuer N."/>
            <person name="Luecker S."/>
            <person name="Lage O.M."/>
            <person name="Pohl T."/>
            <person name="Merkel B.J."/>
            <person name="Hornburger P."/>
            <person name="Mueller R.-W."/>
            <person name="Bruemmer F."/>
            <person name="Labrenz M."/>
            <person name="Spormann A.M."/>
            <person name="Op Den Camp H."/>
            <person name="Overmann J."/>
            <person name="Amann R."/>
            <person name="Jetten M.S.M."/>
            <person name="Mascher T."/>
            <person name="Medema M.H."/>
            <person name="Devos D.P."/>
            <person name="Kaster A.-K."/>
            <person name="Ovreas L."/>
            <person name="Rohde M."/>
            <person name="Galperin M.Y."/>
            <person name="Jogler C."/>
        </authorList>
    </citation>
    <scope>NUCLEOTIDE SEQUENCE [LARGE SCALE GENOMIC DNA]</scope>
    <source>
        <strain evidence="3 4">KOR42</strain>
    </source>
</reference>
<accession>A0A5C5X782</accession>
<organism evidence="3 4">
    <name type="scientific">Thalassoglobus neptunius</name>
    <dbReference type="NCBI Taxonomy" id="1938619"/>
    <lineage>
        <taxon>Bacteria</taxon>
        <taxon>Pseudomonadati</taxon>
        <taxon>Planctomycetota</taxon>
        <taxon>Planctomycetia</taxon>
        <taxon>Planctomycetales</taxon>
        <taxon>Planctomycetaceae</taxon>
        <taxon>Thalassoglobus</taxon>
    </lineage>
</organism>
<dbReference type="GO" id="GO:0003810">
    <property type="term" value="F:protein-glutamine gamma-glutamyltransferase activity"/>
    <property type="evidence" value="ECO:0007669"/>
    <property type="project" value="UniProtKB-EC"/>
</dbReference>
<dbReference type="EMBL" id="SIHI01000001">
    <property type="protein sequence ID" value="TWT57975.1"/>
    <property type="molecule type" value="Genomic_DNA"/>
</dbReference>
<dbReference type="SMART" id="SM00460">
    <property type="entry name" value="TGc"/>
    <property type="match status" value="1"/>
</dbReference>
<keyword evidence="4" id="KW-1185">Reference proteome</keyword>
<comment type="caution">
    <text evidence="3">The sequence shown here is derived from an EMBL/GenBank/DDBJ whole genome shotgun (WGS) entry which is preliminary data.</text>
</comment>
<dbReference type="Pfam" id="PF01841">
    <property type="entry name" value="Transglut_core"/>
    <property type="match status" value="1"/>
</dbReference>
<dbReference type="PANTHER" id="PTHR42736">
    <property type="entry name" value="PROTEIN-GLUTAMINE GAMMA-GLUTAMYLTRANSFERASE"/>
    <property type="match status" value="1"/>
</dbReference>
<feature type="transmembrane region" description="Helical" evidence="1">
    <location>
        <begin position="66"/>
        <end position="82"/>
    </location>
</feature>
<evidence type="ECO:0000313" key="3">
    <source>
        <dbReference type="EMBL" id="TWT57975.1"/>
    </source>
</evidence>
<dbReference type="OrthoDB" id="9804872at2"/>
<dbReference type="AlphaFoldDB" id="A0A5C5X782"/>
<dbReference type="InterPro" id="IPR002931">
    <property type="entry name" value="Transglutaminase-like"/>
</dbReference>
<feature type="transmembrane region" description="Helical" evidence="1">
    <location>
        <begin position="148"/>
        <end position="165"/>
    </location>
</feature>